<dbReference type="Pfam" id="PF14559">
    <property type="entry name" value="TPR_19"/>
    <property type="match status" value="1"/>
</dbReference>
<evidence type="ECO:0000259" key="3">
    <source>
        <dbReference type="PROSITE" id="PS51352"/>
    </source>
</evidence>
<keyword evidence="5" id="KW-1185">Reference proteome</keyword>
<gene>
    <name evidence="4" type="ORF">KO353_14520</name>
</gene>
<name>A0A975U184_9PROT</name>
<proteinExistence type="predicted"/>
<protein>
    <submittedName>
        <fullName evidence="4">Co-chaperone YbbN</fullName>
    </submittedName>
</protein>
<dbReference type="EMBL" id="CP076448">
    <property type="protein sequence ID" value="QXM24437.1"/>
    <property type="molecule type" value="Genomic_DNA"/>
</dbReference>
<dbReference type="Pfam" id="PF00085">
    <property type="entry name" value="Thioredoxin"/>
    <property type="match status" value="1"/>
</dbReference>
<dbReference type="GO" id="GO:0015035">
    <property type="term" value="F:protein-disulfide reductase activity"/>
    <property type="evidence" value="ECO:0007669"/>
    <property type="project" value="TreeGrafter"/>
</dbReference>
<evidence type="ECO:0000313" key="4">
    <source>
        <dbReference type="EMBL" id="QXM24437.1"/>
    </source>
</evidence>
<dbReference type="KEGG" id="elio:KO353_14520"/>
<reference evidence="4" key="1">
    <citation type="submission" date="2021-06" db="EMBL/GenBank/DDBJ databases">
        <title>Elioraea tepida, sp. nov., a moderately thermophilic aerobic anoxygenic phototrophic bacterium isolated from an alkaline siliceous hot spring mat community in Yellowstone National Park, WY, USA.</title>
        <authorList>
            <person name="Saini M.K."/>
            <person name="Yoshida S."/>
            <person name="Sebastian A."/>
            <person name="Hirose S."/>
            <person name="Hara E."/>
            <person name="Tamaki H."/>
            <person name="Soulier N.T."/>
            <person name="Albert I."/>
            <person name="Hanada S."/>
            <person name="Bryant D.A."/>
            <person name="Tank M."/>
        </authorList>
    </citation>
    <scope>NUCLEOTIDE SEQUENCE</scope>
    <source>
        <strain evidence="4">MS-P2</strain>
    </source>
</reference>
<keyword evidence="1" id="KW-1015">Disulfide bond</keyword>
<dbReference type="Proteomes" id="UP000694001">
    <property type="component" value="Chromosome"/>
</dbReference>
<accession>A0A975U184</accession>
<dbReference type="PANTHER" id="PTHR45663">
    <property type="entry name" value="GEO12009P1"/>
    <property type="match status" value="1"/>
</dbReference>
<dbReference type="PANTHER" id="PTHR45663:SF11">
    <property type="entry name" value="GEO12009P1"/>
    <property type="match status" value="1"/>
</dbReference>
<dbReference type="InterPro" id="IPR017937">
    <property type="entry name" value="Thioredoxin_CS"/>
</dbReference>
<organism evidence="4 5">
    <name type="scientific">Elioraea tepida</name>
    <dbReference type="NCBI Taxonomy" id="2843330"/>
    <lineage>
        <taxon>Bacteria</taxon>
        <taxon>Pseudomonadati</taxon>
        <taxon>Pseudomonadota</taxon>
        <taxon>Alphaproteobacteria</taxon>
        <taxon>Acetobacterales</taxon>
        <taxon>Elioraeaceae</taxon>
        <taxon>Elioraea</taxon>
    </lineage>
</organism>
<dbReference type="CDD" id="cd02956">
    <property type="entry name" value="ybbN"/>
    <property type="match status" value="1"/>
</dbReference>
<feature type="domain" description="Thioredoxin" evidence="3">
    <location>
        <begin position="10"/>
        <end position="142"/>
    </location>
</feature>
<sequence>MDIIFDPPKPTGGTSKAEANGTPAAGQADPVKDVTEASFLADVIQASQQVPVIVDFWATWCGPCKQLTPILERVVRSAGGRVRLAKIDIDKNPRLIAMLAQQGLRVQSVPTVVAVIQGQLVPLFQGALPESQVRQVIEQVVQMAGGTMPSEDLLAAAKAAAGEGQHEEAIELLRALLAEEPDNAEAIGLMGRSLIALGRESEAGALVANLPANVESHAEIQGVKAALEVAARGREAQAKLAELQARLAANADDHAARFDYAVALNALGRREEAAEQLLQIIRKQRGWNDDAARLQLLKFFEAWGLNDEVTVAARRRLSALLFS</sequence>
<dbReference type="AlphaFoldDB" id="A0A975U184"/>
<dbReference type="GO" id="GO:0005829">
    <property type="term" value="C:cytosol"/>
    <property type="evidence" value="ECO:0007669"/>
    <property type="project" value="TreeGrafter"/>
</dbReference>
<dbReference type="PROSITE" id="PS51352">
    <property type="entry name" value="THIOREDOXIN_2"/>
    <property type="match status" value="1"/>
</dbReference>
<dbReference type="PROSITE" id="PS00194">
    <property type="entry name" value="THIOREDOXIN_1"/>
    <property type="match status" value="1"/>
</dbReference>
<evidence type="ECO:0000313" key="5">
    <source>
        <dbReference type="Proteomes" id="UP000694001"/>
    </source>
</evidence>
<evidence type="ECO:0000256" key="2">
    <source>
        <dbReference type="SAM" id="MobiDB-lite"/>
    </source>
</evidence>
<dbReference type="GO" id="GO:0045454">
    <property type="term" value="P:cell redox homeostasis"/>
    <property type="evidence" value="ECO:0007669"/>
    <property type="project" value="TreeGrafter"/>
</dbReference>
<dbReference type="Pfam" id="PF14561">
    <property type="entry name" value="TPR_20"/>
    <property type="match status" value="1"/>
</dbReference>
<evidence type="ECO:0000256" key="1">
    <source>
        <dbReference type="ARBA" id="ARBA00023157"/>
    </source>
</evidence>
<dbReference type="InterPro" id="IPR013766">
    <property type="entry name" value="Thioredoxin_domain"/>
</dbReference>
<feature type="region of interest" description="Disordered" evidence="2">
    <location>
        <begin position="1"/>
        <end position="29"/>
    </location>
</feature>
<dbReference type="RefSeq" id="WP_218285494.1">
    <property type="nucleotide sequence ID" value="NZ_CP076448.1"/>
</dbReference>